<organism evidence="2 3">
    <name type="scientific">Araneus ventricosus</name>
    <name type="common">Orbweaver spider</name>
    <name type="synonym">Epeira ventricosa</name>
    <dbReference type="NCBI Taxonomy" id="182803"/>
    <lineage>
        <taxon>Eukaryota</taxon>
        <taxon>Metazoa</taxon>
        <taxon>Ecdysozoa</taxon>
        <taxon>Arthropoda</taxon>
        <taxon>Chelicerata</taxon>
        <taxon>Arachnida</taxon>
        <taxon>Araneae</taxon>
        <taxon>Araneomorphae</taxon>
        <taxon>Entelegynae</taxon>
        <taxon>Araneoidea</taxon>
        <taxon>Araneidae</taxon>
        <taxon>Araneus</taxon>
    </lineage>
</organism>
<comment type="caution">
    <text evidence="2">The sequence shown here is derived from an EMBL/GenBank/DDBJ whole genome shotgun (WGS) entry which is preliminary data.</text>
</comment>
<gene>
    <name evidence="2" type="ORF">AVEN_272264_1</name>
</gene>
<feature type="compositionally biased region" description="Low complexity" evidence="1">
    <location>
        <begin position="97"/>
        <end position="130"/>
    </location>
</feature>
<dbReference type="PANTHER" id="PTHR38681:SF1">
    <property type="entry name" value="RETROVIRUS-RELATED POL POLYPROTEIN FROM TRANSPOSON 412-LIKE PROTEIN"/>
    <property type="match status" value="1"/>
</dbReference>
<protein>
    <submittedName>
        <fullName evidence="2">Uncharacterized protein</fullName>
    </submittedName>
</protein>
<dbReference type="EMBL" id="BGPR01007220">
    <property type="protein sequence ID" value="GBN25265.1"/>
    <property type="molecule type" value="Genomic_DNA"/>
</dbReference>
<accession>A0A4Y2MDN6</accession>
<feature type="region of interest" description="Disordered" evidence="1">
    <location>
        <begin position="78"/>
        <end position="135"/>
    </location>
</feature>
<evidence type="ECO:0000313" key="3">
    <source>
        <dbReference type="Proteomes" id="UP000499080"/>
    </source>
</evidence>
<dbReference type="PANTHER" id="PTHR38681">
    <property type="entry name" value="RETROVIRUS-RELATED POL POLYPROTEIN FROM TRANSPOSON 412-LIKE PROTEIN-RELATED"/>
    <property type="match status" value="1"/>
</dbReference>
<reference evidence="2 3" key="1">
    <citation type="journal article" date="2019" name="Sci. Rep.">
        <title>Orb-weaving spider Araneus ventricosus genome elucidates the spidroin gene catalogue.</title>
        <authorList>
            <person name="Kono N."/>
            <person name="Nakamura H."/>
            <person name="Ohtoshi R."/>
            <person name="Moran D.A.P."/>
            <person name="Shinohara A."/>
            <person name="Yoshida Y."/>
            <person name="Fujiwara M."/>
            <person name="Mori M."/>
            <person name="Tomita M."/>
            <person name="Arakawa K."/>
        </authorList>
    </citation>
    <scope>NUCLEOTIDE SEQUENCE [LARGE SCALE GENOMIC DNA]</scope>
</reference>
<sequence length="150" mass="16209">MEKDIFVFKNLKNCSHVFLPVDAVKPSLHPPYTGTYTVLKRGEQTFTLIVNGKENTVSIDRLKPAHLVVDSVTPSKVLGSTSTDGAVHRTVTEGSDATTATPSPRAAATSETTYGKSTASSDAATSTSRTRAGRHLHFPKRYEEYALISL</sequence>
<proteinExistence type="predicted"/>
<evidence type="ECO:0000256" key="1">
    <source>
        <dbReference type="SAM" id="MobiDB-lite"/>
    </source>
</evidence>
<dbReference type="Proteomes" id="UP000499080">
    <property type="component" value="Unassembled WGS sequence"/>
</dbReference>
<evidence type="ECO:0000313" key="2">
    <source>
        <dbReference type="EMBL" id="GBN25265.1"/>
    </source>
</evidence>
<dbReference type="AlphaFoldDB" id="A0A4Y2MDN6"/>
<keyword evidence="3" id="KW-1185">Reference proteome</keyword>
<name>A0A4Y2MDN6_ARAVE</name>